<comment type="caution">
    <text evidence="1">The sequence shown here is derived from an EMBL/GenBank/DDBJ whole genome shotgun (WGS) entry which is preliminary data.</text>
</comment>
<sequence>MQAHVLRKLYLPSGMIMEDKQKGDLKYLDEKHYYYKSVFTSHERYRKGDQCKQRILDDPQKKEWHIPEECANFSIYHPKNKLEFVKNRLANAFIEELGNDYIIYLTLTGFVDSERYPYVLTSTNGQAKVEDKLKIWIDKKTWLVKKEEQSIESVANDSYMSLNMINEYVGEIKEIEFPQ</sequence>
<gene>
    <name evidence="1" type="ORF">DL897_01255</name>
</gene>
<reference evidence="1 2" key="2">
    <citation type="submission" date="2018-06" db="EMBL/GenBank/DDBJ databases">
        <authorList>
            <person name="Zhirakovskaya E."/>
        </authorList>
    </citation>
    <scope>NUCLEOTIDE SEQUENCE [LARGE SCALE GENOMIC DNA]</scope>
    <source>
        <strain evidence="1 2">FBKL4.011</strain>
    </source>
</reference>
<organism evidence="1 2">
    <name type="scientific">Thermoflavimicrobium daqui</name>
    <dbReference type="NCBI Taxonomy" id="2137476"/>
    <lineage>
        <taxon>Bacteria</taxon>
        <taxon>Bacillati</taxon>
        <taxon>Bacillota</taxon>
        <taxon>Bacilli</taxon>
        <taxon>Bacillales</taxon>
        <taxon>Thermoactinomycetaceae</taxon>
        <taxon>Thermoflavimicrobium</taxon>
    </lineage>
</organism>
<keyword evidence="2" id="KW-1185">Reference proteome</keyword>
<dbReference type="OrthoDB" id="9907310at2"/>
<evidence type="ECO:0000313" key="1">
    <source>
        <dbReference type="EMBL" id="RAL26707.1"/>
    </source>
</evidence>
<dbReference type="AlphaFoldDB" id="A0A364K8T4"/>
<proteinExistence type="predicted"/>
<protein>
    <submittedName>
        <fullName evidence="1">Uncharacterized protein</fullName>
    </submittedName>
</protein>
<name>A0A364K8T4_9BACL</name>
<accession>A0A364K8T4</accession>
<dbReference type="Proteomes" id="UP000251213">
    <property type="component" value="Unassembled WGS sequence"/>
</dbReference>
<reference evidence="1 2" key="1">
    <citation type="submission" date="2018-06" db="EMBL/GenBank/DDBJ databases">
        <title>Thermoflavimicrobium daqus sp. nov., a thermophilic microbe isolated from Moutai-flavour Daqu.</title>
        <authorList>
            <person name="Wang X."/>
            <person name="Zhou H."/>
        </authorList>
    </citation>
    <scope>NUCLEOTIDE SEQUENCE [LARGE SCALE GENOMIC DNA]</scope>
    <source>
        <strain evidence="1 2">FBKL4.011</strain>
    </source>
</reference>
<dbReference type="EMBL" id="QJKK01000001">
    <property type="protein sequence ID" value="RAL26707.1"/>
    <property type="molecule type" value="Genomic_DNA"/>
</dbReference>
<dbReference type="RefSeq" id="WP_113657312.1">
    <property type="nucleotide sequence ID" value="NZ_KZ845663.1"/>
</dbReference>
<evidence type="ECO:0000313" key="2">
    <source>
        <dbReference type="Proteomes" id="UP000251213"/>
    </source>
</evidence>